<dbReference type="AlphaFoldDB" id="A0AAV8THA8"/>
<organism evidence="1 2">
    <name type="scientific">Erythroxylum novogranatense</name>
    <dbReference type="NCBI Taxonomy" id="1862640"/>
    <lineage>
        <taxon>Eukaryota</taxon>
        <taxon>Viridiplantae</taxon>
        <taxon>Streptophyta</taxon>
        <taxon>Embryophyta</taxon>
        <taxon>Tracheophyta</taxon>
        <taxon>Spermatophyta</taxon>
        <taxon>Magnoliopsida</taxon>
        <taxon>eudicotyledons</taxon>
        <taxon>Gunneridae</taxon>
        <taxon>Pentapetalae</taxon>
        <taxon>rosids</taxon>
        <taxon>fabids</taxon>
        <taxon>Malpighiales</taxon>
        <taxon>Erythroxylaceae</taxon>
        <taxon>Erythroxylum</taxon>
    </lineage>
</organism>
<name>A0AAV8THA8_9ROSI</name>
<dbReference type="PANTHER" id="PTHR33696">
    <property type="entry name" value="T22J18.15-RELATED"/>
    <property type="match status" value="1"/>
</dbReference>
<sequence length="166" mass="18557">MSHRKVNSQGSIPFSWEDSPGVSKLTMIHPVPIDVDLHGVGVISAPQLPKSPSSRRVFESFPQVSSEEEKRIPLPPCPKPQAPCRSSSLKGFKWWQEDPFFAAYKECTKNVKSRKLTGENKTRTVVSKTKKGKLSFSCKNSCDVQENNMVRLPNLPPIPSGRLRGR</sequence>
<dbReference type="PANTHER" id="PTHR33696:SF20">
    <property type="entry name" value="DUF688 FAMILY PROTEIN"/>
    <property type="match status" value="1"/>
</dbReference>
<gene>
    <name evidence="1" type="ORF">K2173_014716</name>
</gene>
<evidence type="ECO:0000313" key="1">
    <source>
        <dbReference type="EMBL" id="KAJ8765594.1"/>
    </source>
</evidence>
<dbReference type="EMBL" id="JAIWQS010000005">
    <property type="protein sequence ID" value="KAJ8765594.1"/>
    <property type="molecule type" value="Genomic_DNA"/>
</dbReference>
<accession>A0AAV8THA8</accession>
<dbReference type="Proteomes" id="UP001159364">
    <property type="component" value="Linkage Group LG05"/>
</dbReference>
<comment type="caution">
    <text evidence="1">The sequence shown here is derived from an EMBL/GenBank/DDBJ whole genome shotgun (WGS) entry which is preliminary data.</text>
</comment>
<keyword evidence="2" id="KW-1185">Reference proteome</keyword>
<proteinExistence type="predicted"/>
<protein>
    <submittedName>
        <fullName evidence="1">Uncharacterized protein</fullName>
    </submittedName>
</protein>
<reference evidence="1 2" key="1">
    <citation type="submission" date="2021-09" db="EMBL/GenBank/DDBJ databases">
        <title>Genomic insights and catalytic innovation underlie evolution of tropane alkaloids biosynthesis.</title>
        <authorList>
            <person name="Wang Y.-J."/>
            <person name="Tian T."/>
            <person name="Huang J.-P."/>
            <person name="Huang S.-X."/>
        </authorList>
    </citation>
    <scope>NUCLEOTIDE SEQUENCE [LARGE SCALE GENOMIC DNA]</scope>
    <source>
        <strain evidence="1">KIB-2018</strain>
        <tissue evidence="1">Leaf</tissue>
    </source>
</reference>
<evidence type="ECO:0000313" key="2">
    <source>
        <dbReference type="Proteomes" id="UP001159364"/>
    </source>
</evidence>